<dbReference type="Proteomes" id="UP001500547">
    <property type="component" value="Unassembled WGS sequence"/>
</dbReference>
<protein>
    <submittedName>
        <fullName evidence="3">BtrH N-terminal domain-containing protein</fullName>
    </submittedName>
</protein>
<comment type="caution">
    <text evidence="3">The sequence shown here is derived from an EMBL/GenBank/DDBJ whole genome shotgun (WGS) entry which is preliminary data.</text>
</comment>
<proteinExistence type="predicted"/>
<gene>
    <name evidence="3" type="ORF">GCM10025770_33900</name>
</gene>
<feature type="domain" description="Butirosin biosynthesis protein H N-terminal" evidence="1">
    <location>
        <begin position="17"/>
        <end position="148"/>
    </location>
</feature>
<accession>A0ABP9R2J5</accession>
<dbReference type="Pfam" id="PF14399">
    <property type="entry name" value="BtrH_N"/>
    <property type="match status" value="1"/>
</dbReference>
<keyword evidence="4" id="KW-1185">Reference proteome</keyword>
<dbReference type="RefSeq" id="WP_345534301.1">
    <property type="nucleotide sequence ID" value="NZ_BAABLD010000017.1"/>
</dbReference>
<feature type="domain" description="DUF4872" evidence="2">
    <location>
        <begin position="160"/>
        <end position="331"/>
    </location>
</feature>
<sequence>MSAPAPQQTFQHSHAAHCESGVIGSLLRHHGANASEPMVFGLSAALAFAYLPFIKVGGLPLVSYRMPPRAIIKGIRQAFAIRFRFETFRSVEAGQARLDDLLAQGTIVGLQTSVFWLPYFPQDMRFHFNAHNLLVYGKEGDEYLISDPIGDVPVRCATADLNRARFAKGALAPKGLLYYPDNTPRAQADWPAVQRALKKTCRGMLAPFPLVGVRGMRLLAGRFAKLDAQHSNTGHFIGNVIRMQEEIGTGGGGFRFLYAAFLQEAAQFAPAEKRTALENMAERMLAIGDDWRAFALAAARMLRGRDAMNPQHMADLLRAQADREEAFFRDLRKLAA</sequence>
<evidence type="ECO:0000313" key="3">
    <source>
        <dbReference type="EMBL" id="GAA5170645.1"/>
    </source>
</evidence>
<reference evidence="4" key="1">
    <citation type="journal article" date="2019" name="Int. J. Syst. Evol. Microbiol.">
        <title>The Global Catalogue of Microorganisms (GCM) 10K type strain sequencing project: providing services to taxonomists for standard genome sequencing and annotation.</title>
        <authorList>
            <consortium name="The Broad Institute Genomics Platform"/>
            <consortium name="The Broad Institute Genome Sequencing Center for Infectious Disease"/>
            <person name="Wu L."/>
            <person name="Ma J."/>
        </authorList>
    </citation>
    <scope>NUCLEOTIDE SEQUENCE [LARGE SCALE GENOMIC DNA]</scope>
    <source>
        <strain evidence="4">JCM 18715</strain>
    </source>
</reference>
<dbReference type="Pfam" id="PF16169">
    <property type="entry name" value="DUF4872"/>
    <property type="match status" value="1"/>
</dbReference>
<dbReference type="InterPro" id="IPR026935">
    <property type="entry name" value="BtrH_N"/>
</dbReference>
<evidence type="ECO:0000313" key="4">
    <source>
        <dbReference type="Proteomes" id="UP001500547"/>
    </source>
</evidence>
<dbReference type="EMBL" id="BAABLD010000017">
    <property type="protein sequence ID" value="GAA5170645.1"/>
    <property type="molecule type" value="Genomic_DNA"/>
</dbReference>
<evidence type="ECO:0000259" key="1">
    <source>
        <dbReference type="Pfam" id="PF14399"/>
    </source>
</evidence>
<dbReference type="InterPro" id="IPR032369">
    <property type="entry name" value="DUF4872"/>
</dbReference>
<name>A0ABP9R2J5_9RHOO</name>
<evidence type="ECO:0000259" key="2">
    <source>
        <dbReference type="Pfam" id="PF16169"/>
    </source>
</evidence>
<organism evidence="3 4">
    <name type="scientific">Viridibacterium curvum</name>
    <dbReference type="NCBI Taxonomy" id="1101404"/>
    <lineage>
        <taxon>Bacteria</taxon>
        <taxon>Pseudomonadati</taxon>
        <taxon>Pseudomonadota</taxon>
        <taxon>Betaproteobacteria</taxon>
        <taxon>Rhodocyclales</taxon>
        <taxon>Rhodocyclaceae</taxon>
        <taxon>Viridibacterium</taxon>
    </lineage>
</organism>